<dbReference type="EMBL" id="JACJII010000001">
    <property type="protein sequence ID" value="MBA9002544.1"/>
    <property type="molecule type" value="Genomic_DNA"/>
</dbReference>
<keyword evidence="2" id="KW-1133">Transmembrane helix</keyword>
<gene>
    <name evidence="3" type="ORF">HNR21_001426</name>
</gene>
<evidence type="ECO:0000256" key="2">
    <source>
        <dbReference type="SAM" id="Phobius"/>
    </source>
</evidence>
<comment type="caution">
    <text evidence="3">The sequence shown here is derived from an EMBL/GenBank/DDBJ whole genome shotgun (WGS) entry which is preliminary data.</text>
</comment>
<dbReference type="RefSeq" id="WP_182704541.1">
    <property type="nucleotide sequence ID" value="NZ_JACJII010000001.1"/>
</dbReference>
<dbReference type="AlphaFoldDB" id="A0A7W3MV97"/>
<feature type="compositionally biased region" description="Polar residues" evidence="1">
    <location>
        <begin position="55"/>
        <end position="65"/>
    </location>
</feature>
<keyword evidence="2" id="KW-0812">Transmembrane</keyword>
<keyword evidence="2" id="KW-0472">Membrane</keyword>
<organism evidence="3 4">
    <name type="scientific">Thermomonospora cellulosilytica</name>
    <dbReference type="NCBI Taxonomy" id="1411118"/>
    <lineage>
        <taxon>Bacteria</taxon>
        <taxon>Bacillati</taxon>
        <taxon>Actinomycetota</taxon>
        <taxon>Actinomycetes</taxon>
        <taxon>Streptosporangiales</taxon>
        <taxon>Thermomonosporaceae</taxon>
        <taxon>Thermomonospora</taxon>
    </lineage>
</organism>
<reference evidence="3 4" key="1">
    <citation type="submission" date="2020-08" db="EMBL/GenBank/DDBJ databases">
        <title>Sequencing the genomes of 1000 actinobacteria strains.</title>
        <authorList>
            <person name="Klenk H.-P."/>
        </authorList>
    </citation>
    <scope>NUCLEOTIDE SEQUENCE [LARGE SCALE GENOMIC DNA]</scope>
    <source>
        <strain evidence="3 4">DSM 45823</strain>
    </source>
</reference>
<feature type="region of interest" description="Disordered" evidence="1">
    <location>
        <begin position="43"/>
        <end position="65"/>
    </location>
</feature>
<evidence type="ECO:0000313" key="3">
    <source>
        <dbReference type="EMBL" id="MBA9002544.1"/>
    </source>
</evidence>
<sequence>MNDRSHEDVDRDVRASNRSRFSSLYWISHERPRGENLAFPVGEKAKRKSTKHHQPSTTRANSHSAGNDRVATVLIGDVLFLAGVALSRRK</sequence>
<feature type="compositionally biased region" description="Basic residues" evidence="1">
    <location>
        <begin position="45"/>
        <end position="54"/>
    </location>
</feature>
<dbReference type="Proteomes" id="UP000539313">
    <property type="component" value="Unassembled WGS sequence"/>
</dbReference>
<name>A0A7W3MV97_9ACTN</name>
<accession>A0A7W3MV97</accession>
<protein>
    <submittedName>
        <fullName evidence="3">Uncharacterized protein</fullName>
    </submittedName>
</protein>
<evidence type="ECO:0000313" key="4">
    <source>
        <dbReference type="Proteomes" id="UP000539313"/>
    </source>
</evidence>
<keyword evidence="4" id="KW-1185">Reference proteome</keyword>
<evidence type="ECO:0000256" key="1">
    <source>
        <dbReference type="SAM" id="MobiDB-lite"/>
    </source>
</evidence>
<feature type="transmembrane region" description="Helical" evidence="2">
    <location>
        <begin position="70"/>
        <end position="87"/>
    </location>
</feature>
<proteinExistence type="predicted"/>